<evidence type="ECO:0000256" key="5">
    <source>
        <dbReference type="ARBA" id="ARBA00022737"/>
    </source>
</evidence>
<evidence type="ECO:0000256" key="7">
    <source>
        <dbReference type="ARBA" id="ARBA00023136"/>
    </source>
</evidence>
<evidence type="ECO:0000256" key="3">
    <source>
        <dbReference type="ARBA" id="ARBA00022448"/>
    </source>
</evidence>
<evidence type="ECO:0000313" key="10">
    <source>
        <dbReference type="EMBL" id="KAJ0978044.1"/>
    </source>
</evidence>
<comment type="subcellular location">
    <subcellularLocation>
        <location evidence="1">Membrane</location>
        <topology evidence="1">Multi-pass membrane protein</topology>
    </subcellularLocation>
</comment>
<dbReference type="PANTHER" id="PTHR43394">
    <property type="entry name" value="ATP-DEPENDENT PERMEASE MDL1, MITOCHONDRIAL"/>
    <property type="match status" value="1"/>
</dbReference>
<evidence type="ECO:0008006" key="12">
    <source>
        <dbReference type="Google" id="ProtNLM"/>
    </source>
</evidence>
<feature type="transmembrane region" description="Helical" evidence="9">
    <location>
        <begin position="20"/>
        <end position="44"/>
    </location>
</feature>
<accession>A0A9D5CSE6</accession>
<evidence type="ECO:0000256" key="6">
    <source>
        <dbReference type="ARBA" id="ARBA00022989"/>
    </source>
</evidence>
<evidence type="ECO:0000256" key="1">
    <source>
        <dbReference type="ARBA" id="ARBA00004141"/>
    </source>
</evidence>
<name>A0A9D5CSE6_9LILI</name>
<dbReference type="Proteomes" id="UP001085076">
    <property type="component" value="Miscellaneous, Linkage group lg03"/>
</dbReference>
<dbReference type="GO" id="GO:0005743">
    <property type="term" value="C:mitochondrial inner membrane"/>
    <property type="evidence" value="ECO:0007669"/>
    <property type="project" value="TreeGrafter"/>
</dbReference>
<dbReference type="GO" id="GO:0005524">
    <property type="term" value="F:ATP binding"/>
    <property type="evidence" value="ECO:0007669"/>
    <property type="project" value="InterPro"/>
</dbReference>
<comment type="similarity">
    <text evidence="2">Belongs to the ABC transporter superfamily. ABCB family. Multidrug resistance exporter (TC 3.A.1.201) subfamily.</text>
</comment>
<keyword evidence="8" id="KW-0325">Glycoprotein</keyword>
<proteinExistence type="inferred from homology"/>
<comment type="caution">
    <text evidence="10">The sequence shown here is derived from an EMBL/GenBank/DDBJ whole genome shotgun (WGS) entry which is preliminary data.</text>
</comment>
<evidence type="ECO:0000256" key="8">
    <source>
        <dbReference type="ARBA" id="ARBA00023180"/>
    </source>
</evidence>
<dbReference type="InterPro" id="IPR036640">
    <property type="entry name" value="ABC1_TM_sf"/>
</dbReference>
<dbReference type="OrthoDB" id="6500128at2759"/>
<keyword evidence="4 9" id="KW-0812">Transmembrane</keyword>
<keyword evidence="11" id="KW-1185">Reference proteome</keyword>
<reference evidence="10" key="2">
    <citation type="journal article" date="2022" name="Hortic Res">
        <title>The genome of Dioscorea zingiberensis sheds light on the biosynthesis, origin and evolution of the medicinally important diosgenin saponins.</title>
        <authorList>
            <person name="Li Y."/>
            <person name="Tan C."/>
            <person name="Li Z."/>
            <person name="Guo J."/>
            <person name="Li S."/>
            <person name="Chen X."/>
            <person name="Wang C."/>
            <person name="Dai X."/>
            <person name="Yang H."/>
            <person name="Song W."/>
            <person name="Hou L."/>
            <person name="Xu J."/>
            <person name="Tong Z."/>
            <person name="Xu A."/>
            <person name="Yuan X."/>
            <person name="Wang W."/>
            <person name="Yang Q."/>
            <person name="Chen L."/>
            <person name="Sun Z."/>
            <person name="Wang K."/>
            <person name="Pan B."/>
            <person name="Chen J."/>
            <person name="Bao Y."/>
            <person name="Liu F."/>
            <person name="Qi X."/>
            <person name="Gang D.R."/>
            <person name="Wen J."/>
            <person name="Li J."/>
        </authorList>
    </citation>
    <scope>NUCLEOTIDE SEQUENCE</scope>
    <source>
        <strain evidence="10">Dzin_1.0</strain>
    </source>
</reference>
<dbReference type="GO" id="GO:0090374">
    <property type="term" value="P:oligopeptide export from mitochondrion"/>
    <property type="evidence" value="ECO:0007669"/>
    <property type="project" value="TreeGrafter"/>
</dbReference>
<dbReference type="Gene3D" id="1.20.1560.10">
    <property type="entry name" value="ABC transporter type 1, transmembrane domain"/>
    <property type="match status" value="1"/>
</dbReference>
<organism evidence="10 11">
    <name type="scientific">Dioscorea zingiberensis</name>
    <dbReference type="NCBI Taxonomy" id="325984"/>
    <lineage>
        <taxon>Eukaryota</taxon>
        <taxon>Viridiplantae</taxon>
        <taxon>Streptophyta</taxon>
        <taxon>Embryophyta</taxon>
        <taxon>Tracheophyta</taxon>
        <taxon>Spermatophyta</taxon>
        <taxon>Magnoliopsida</taxon>
        <taxon>Liliopsida</taxon>
        <taxon>Dioscoreales</taxon>
        <taxon>Dioscoreaceae</taxon>
        <taxon>Dioscorea</taxon>
    </lineage>
</organism>
<dbReference type="EMBL" id="JAGGNH010000003">
    <property type="protein sequence ID" value="KAJ0978044.1"/>
    <property type="molecule type" value="Genomic_DNA"/>
</dbReference>
<reference evidence="10" key="1">
    <citation type="submission" date="2021-03" db="EMBL/GenBank/DDBJ databases">
        <authorList>
            <person name="Li Z."/>
            <person name="Yang C."/>
        </authorList>
    </citation>
    <scope>NUCLEOTIDE SEQUENCE</scope>
    <source>
        <strain evidence="10">Dzin_1.0</strain>
        <tissue evidence="10">Leaf</tissue>
    </source>
</reference>
<dbReference type="AlphaFoldDB" id="A0A9D5CSE6"/>
<evidence type="ECO:0000256" key="9">
    <source>
        <dbReference type="SAM" id="Phobius"/>
    </source>
</evidence>
<sequence length="133" mass="13730">MLKGSCGKALAPFPPDGADFVLMAVGAVAALANGVSSPLMIVIFGDIMDALGETANTNEIVPAVSKVAIRFIYLGVGTCVASCHRWHAGQSMCLNQDGSQKTSSLFRSRKAAATVEQTIGAIRTVAAFTGEVI</sequence>
<evidence type="ECO:0000313" key="11">
    <source>
        <dbReference type="Proteomes" id="UP001085076"/>
    </source>
</evidence>
<dbReference type="InterPro" id="IPR039421">
    <property type="entry name" value="Type_1_exporter"/>
</dbReference>
<keyword evidence="5" id="KW-0677">Repeat</keyword>
<evidence type="ECO:0000256" key="2">
    <source>
        <dbReference type="ARBA" id="ARBA00007577"/>
    </source>
</evidence>
<dbReference type="GO" id="GO:0015421">
    <property type="term" value="F:ABC-type oligopeptide transporter activity"/>
    <property type="evidence" value="ECO:0007669"/>
    <property type="project" value="TreeGrafter"/>
</dbReference>
<keyword evidence="3" id="KW-0813">Transport</keyword>
<protein>
    <recommendedName>
        <fullName evidence="12">ABC transmembrane type-1 domain-containing protein</fullName>
    </recommendedName>
</protein>
<gene>
    <name evidence="10" type="ORF">J5N97_013518</name>
</gene>
<keyword evidence="6 9" id="KW-1133">Transmembrane helix</keyword>
<dbReference type="PANTHER" id="PTHR43394:SF16">
    <property type="entry name" value="ABC TRANSPORTER B FAMILY MEMBER 4-LIKE ISOFORM X1"/>
    <property type="match status" value="1"/>
</dbReference>
<keyword evidence="7 9" id="KW-0472">Membrane</keyword>
<evidence type="ECO:0000256" key="4">
    <source>
        <dbReference type="ARBA" id="ARBA00022692"/>
    </source>
</evidence>